<sequence length="76" mass="8999">MPRSTWAPGVHPLGFDNSRDYRKLKLEEKTKRQQQQNKSRKIKSTRREHKNMNVKQNIGADKRYFLTTLPTKAMGQ</sequence>
<name>A0A9D4GD49_DREPO</name>
<reference evidence="2" key="1">
    <citation type="journal article" date="2019" name="bioRxiv">
        <title>The Genome of the Zebra Mussel, Dreissena polymorpha: A Resource for Invasive Species Research.</title>
        <authorList>
            <person name="McCartney M.A."/>
            <person name="Auch B."/>
            <person name="Kono T."/>
            <person name="Mallez S."/>
            <person name="Zhang Y."/>
            <person name="Obille A."/>
            <person name="Becker A."/>
            <person name="Abrahante J.E."/>
            <person name="Garbe J."/>
            <person name="Badalamenti J.P."/>
            <person name="Herman A."/>
            <person name="Mangelson H."/>
            <person name="Liachko I."/>
            <person name="Sullivan S."/>
            <person name="Sone E.D."/>
            <person name="Koren S."/>
            <person name="Silverstein K.A.T."/>
            <person name="Beckman K.B."/>
            <person name="Gohl D.M."/>
        </authorList>
    </citation>
    <scope>NUCLEOTIDE SEQUENCE</scope>
    <source>
        <strain evidence="2">Duluth1</strain>
        <tissue evidence="2">Whole animal</tissue>
    </source>
</reference>
<evidence type="ECO:0000256" key="1">
    <source>
        <dbReference type="SAM" id="MobiDB-lite"/>
    </source>
</evidence>
<proteinExistence type="predicted"/>
<gene>
    <name evidence="2" type="ORF">DPMN_141673</name>
</gene>
<feature type="region of interest" description="Disordered" evidence="1">
    <location>
        <begin position="1"/>
        <end position="20"/>
    </location>
</feature>
<feature type="region of interest" description="Disordered" evidence="1">
    <location>
        <begin position="28"/>
        <end position="59"/>
    </location>
</feature>
<evidence type="ECO:0000313" key="3">
    <source>
        <dbReference type="Proteomes" id="UP000828390"/>
    </source>
</evidence>
<accession>A0A9D4GD49</accession>
<protein>
    <submittedName>
        <fullName evidence="2">Uncharacterized protein</fullName>
    </submittedName>
</protein>
<evidence type="ECO:0000313" key="2">
    <source>
        <dbReference type="EMBL" id="KAH3813221.1"/>
    </source>
</evidence>
<dbReference type="EMBL" id="JAIWYP010000006">
    <property type="protein sequence ID" value="KAH3813221.1"/>
    <property type="molecule type" value="Genomic_DNA"/>
</dbReference>
<reference evidence="2" key="2">
    <citation type="submission" date="2020-11" db="EMBL/GenBank/DDBJ databases">
        <authorList>
            <person name="McCartney M.A."/>
            <person name="Auch B."/>
            <person name="Kono T."/>
            <person name="Mallez S."/>
            <person name="Becker A."/>
            <person name="Gohl D.M."/>
            <person name="Silverstein K.A.T."/>
            <person name="Koren S."/>
            <person name="Bechman K.B."/>
            <person name="Herman A."/>
            <person name="Abrahante J.E."/>
            <person name="Garbe J."/>
        </authorList>
    </citation>
    <scope>NUCLEOTIDE SEQUENCE</scope>
    <source>
        <strain evidence="2">Duluth1</strain>
        <tissue evidence="2">Whole animal</tissue>
    </source>
</reference>
<dbReference type="AlphaFoldDB" id="A0A9D4GD49"/>
<organism evidence="2 3">
    <name type="scientific">Dreissena polymorpha</name>
    <name type="common">Zebra mussel</name>
    <name type="synonym">Mytilus polymorpha</name>
    <dbReference type="NCBI Taxonomy" id="45954"/>
    <lineage>
        <taxon>Eukaryota</taxon>
        <taxon>Metazoa</taxon>
        <taxon>Spiralia</taxon>
        <taxon>Lophotrochozoa</taxon>
        <taxon>Mollusca</taxon>
        <taxon>Bivalvia</taxon>
        <taxon>Autobranchia</taxon>
        <taxon>Heteroconchia</taxon>
        <taxon>Euheterodonta</taxon>
        <taxon>Imparidentia</taxon>
        <taxon>Neoheterodontei</taxon>
        <taxon>Myida</taxon>
        <taxon>Dreissenoidea</taxon>
        <taxon>Dreissenidae</taxon>
        <taxon>Dreissena</taxon>
    </lineage>
</organism>
<dbReference type="Proteomes" id="UP000828390">
    <property type="component" value="Unassembled WGS sequence"/>
</dbReference>
<comment type="caution">
    <text evidence="2">The sequence shown here is derived from an EMBL/GenBank/DDBJ whole genome shotgun (WGS) entry which is preliminary data.</text>
</comment>
<keyword evidence="3" id="KW-1185">Reference proteome</keyword>
<feature type="compositionally biased region" description="Basic residues" evidence="1">
    <location>
        <begin position="38"/>
        <end position="49"/>
    </location>
</feature>